<organism evidence="3 4">
    <name type="scientific">Streptomyces sanglieri</name>
    <dbReference type="NCBI Taxonomy" id="193460"/>
    <lineage>
        <taxon>Bacteria</taxon>
        <taxon>Bacillati</taxon>
        <taxon>Actinomycetota</taxon>
        <taxon>Actinomycetes</taxon>
        <taxon>Kitasatosporales</taxon>
        <taxon>Streptomycetaceae</taxon>
        <taxon>Streptomyces</taxon>
    </lineage>
</organism>
<feature type="transmembrane region" description="Helical" evidence="2">
    <location>
        <begin position="36"/>
        <end position="58"/>
    </location>
</feature>
<keyword evidence="2" id="KW-1133">Transmembrane helix</keyword>
<evidence type="ECO:0000313" key="4">
    <source>
        <dbReference type="Proteomes" id="UP001596915"/>
    </source>
</evidence>
<dbReference type="Proteomes" id="UP001596915">
    <property type="component" value="Unassembled WGS sequence"/>
</dbReference>
<feature type="region of interest" description="Disordered" evidence="1">
    <location>
        <begin position="1"/>
        <end position="20"/>
    </location>
</feature>
<evidence type="ECO:0000256" key="2">
    <source>
        <dbReference type="SAM" id="Phobius"/>
    </source>
</evidence>
<protein>
    <submittedName>
        <fullName evidence="3">ABC transporter permease</fullName>
    </submittedName>
</protein>
<feature type="transmembrane region" description="Helical" evidence="2">
    <location>
        <begin position="191"/>
        <end position="212"/>
    </location>
</feature>
<accession>A0ABW2X2B3</accession>
<keyword evidence="2" id="KW-0472">Membrane</keyword>
<feature type="transmembrane region" description="Helical" evidence="2">
    <location>
        <begin position="219"/>
        <end position="237"/>
    </location>
</feature>
<evidence type="ECO:0000256" key="1">
    <source>
        <dbReference type="SAM" id="MobiDB-lite"/>
    </source>
</evidence>
<keyword evidence="2" id="KW-0812">Transmembrane</keyword>
<reference evidence="4" key="1">
    <citation type="journal article" date="2019" name="Int. J. Syst. Evol. Microbiol.">
        <title>The Global Catalogue of Microorganisms (GCM) 10K type strain sequencing project: providing services to taxonomists for standard genome sequencing and annotation.</title>
        <authorList>
            <consortium name="The Broad Institute Genomics Platform"/>
            <consortium name="The Broad Institute Genome Sequencing Center for Infectious Disease"/>
            <person name="Wu L."/>
            <person name="Ma J."/>
        </authorList>
    </citation>
    <scope>NUCLEOTIDE SEQUENCE [LARGE SCALE GENOMIC DNA]</scope>
    <source>
        <strain evidence="4">JCM 12607</strain>
    </source>
</reference>
<comment type="caution">
    <text evidence="3">The sequence shown here is derived from an EMBL/GenBank/DDBJ whole genome shotgun (WGS) entry which is preliminary data.</text>
</comment>
<name>A0ABW2X2B3_9ACTN</name>
<evidence type="ECO:0000313" key="3">
    <source>
        <dbReference type="EMBL" id="MFD0625973.1"/>
    </source>
</evidence>
<gene>
    <name evidence="3" type="ORF">ACFQ2K_27770</name>
</gene>
<keyword evidence="4" id="KW-1185">Reference proteome</keyword>
<proteinExistence type="predicted"/>
<feature type="transmembrane region" description="Helical" evidence="2">
    <location>
        <begin position="318"/>
        <end position="336"/>
    </location>
</feature>
<feature type="transmembrane region" description="Helical" evidence="2">
    <location>
        <begin position="101"/>
        <end position="122"/>
    </location>
</feature>
<sequence length="341" mass="37024">MSAISAPSSSPAPRAAAASRNRLRGPERVVVAQHRWALWIMGVLPVLATVSLVGTWLWTEHVLDAFAATGCSVTHTTPGCDATVNAYLDRQMWLREVLDRVGLLMMVLPALIGIFVAGPVIARELESGTYKLAWTQSVTPARWLAAKLAVPAVVTLASVSVLSAACTWAQGRADRAYQGQEWHERTAYGSMGTLPVGYALCMLALGTLAGLVLRRTLTAMVVTVIGYGALVAAFNSVRNSLWPTLTDTFEQGSDYRFPDGAVNVGTGWLTDSGRRLPHSACLEWGPGFKQCLAEKNIEFRYFDYHPASHFWPLQLVETGLLLVLAALAVALAFRVLRRHHG</sequence>
<dbReference type="EMBL" id="JBHTGL010000008">
    <property type="protein sequence ID" value="MFD0625973.1"/>
    <property type="molecule type" value="Genomic_DNA"/>
</dbReference>
<feature type="transmembrane region" description="Helical" evidence="2">
    <location>
        <begin position="143"/>
        <end position="171"/>
    </location>
</feature>